<keyword evidence="2" id="KW-1185">Reference proteome</keyword>
<dbReference type="InterPro" id="IPR006311">
    <property type="entry name" value="TAT_signal"/>
</dbReference>
<reference evidence="1 2" key="1">
    <citation type="submission" date="2010-12" db="EMBL/GenBank/DDBJ databases">
        <title>Whole genome sequence of Acidiphilium multivorum AIU301.</title>
        <authorList>
            <person name="Narita-Yamada S."/>
            <person name="Nakamura S."/>
            <person name="Ito N."/>
            <person name="Takarada H."/>
            <person name="Katano Y."/>
            <person name="Nakazawa H."/>
            <person name="Hosoyama A."/>
            <person name="Yamada R."/>
            <person name="Fujita N."/>
        </authorList>
    </citation>
    <scope>NUCLEOTIDE SEQUENCE [LARGE SCALE GENOMIC DNA]</scope>
    <source>
        <strain evidence="2">DSM 11245 / JCM 8867 / AIU301</strain>
    </source>
</reference>
<protein>
    <submittedName>
        <fullName evidence="1">Uncharacterized protein</fullName>
    </submittedName>
</protein>
<sequence length="275" mass="29996">MSDTGQTERDSSLQLSRRTALSLPAVGVGTAVIGAMIMPAAEAANSAPPPNLITPESKKLRALAAALAKAPRRRNYKSVPMILTNSDQWDSEALHILFTYAAGPKQIWDNTDLTGPWLNLMRNAMNAQIWSWKHPNFIAVSATHGSAHLALYDNYIWKKYLSSFTGGKFSSNIWIEEPSAASSPASSFNDPKGVFSPHDNSIVVLQRRGAVFCACHNEVWELTMAVLKRGINPDKLSHEQLAAEFTNHLIPGAILTPGIVGTIPQFELAGFQYAK</sequence>
<evidence type="ECO:0000313" key="1">
    <source>
        <dbReference type="EMBL" id="BAJ81260.1"/>
    </source>
</evidence>
<dbReference type="Proteomes" id="UP000007100">
    <property type="component" value="Chromosome"/>
</dbReference>
<gene>
    <name evidence="1" type="ordered locus">ACMV_19130</name>
</gene>
<dbReference type="AlphaFoldDB" id="F0IZQ0"/>
<dbReference type="KEGG" id="amv:ACMV_19130"/>
<name>F0IZQ0_ACIMA</name>
<organism evidence="1 2">
    <name type="scientific">Acidiphilium multivorum (strain DSM 11245 / JCM 8867 / NBRC 100883 / AIU 301)</name>
    <dbReference type="NCBI Taxonomy" id="926570"/>
    <lineage>
        <taxon>Bacteria</taxon>
        <taxon>Pseudomonadati</taxon>
        <taxon>Pseudomonadota</taxon>
        <taxon>Alphaproteobacteria</taxon>
        <taxon>Acetobacterales</taxon>
        <taxon>Acidocellaceae</taxon>
        <taxon>Acidiphilium</taxon>
    </lineage>
</organism>
<evidence type="ECO:0000313" key="2">
    <source>
        <dbReference type="Proteomes" id="UP000007100"/>
    </source>
</evidence>
<accession>F0IZQ0</accession>
<proteinExistence type="predicted"/>
<dbReference type="EMBL" id="AP012035">
    <property type="protein sequence ID" value="BAJ81260.1"/>
    <property type="molecule type" value="Genomic_DNA"/>
</dbReference>
<dbReference type="RefSeq" id="WP_013640284.1">
    <property type="nucleotide sequence ID" value="NC_015186.1"/>
</dbReference>
<dbReference type="HOGENOM" id="CLU_1029067_0_0_5"/>
<dbReference type="PROSITE" id="PS51318">
    <property type="entry name" value="TAT"/>
    <property type="match status" value="1"/>
</dbReference>